<dbReference type="RefSeq" id="WP_070099981.1">
    <property type="nucleotide sequence ID" value="NZ_CZAW01000008.1"/>
</dbReference>
<organism evidence="3 4">
    <name type="scientific">Blautia wexlerae</name>
    <dbReference type="NCBI Taxonomy" id="418240"/>
    <lineage>
        <taxon>Bacteria</taxon>
        <taxon>Bacillati</taxon>
        <taxon>Bacillota</taxon>
        <taxon>Clostridia</taxon>
        <taxon>Lachnospirales</taxon>
        <taxon>Lachnospiraceae</taxon>
        <taxon>Blautia</taxon>
    </lineage>
</organism>
<evidence type="ECO:0000259" key="2">
    <source>
        <dbReference type="Pfam" id="PF24032"/>
    </source>
</evidence>
<reference evidence="3 4" key="1">
    <citation type="submission" date="2015-09" db="EMBL/GenBank/DDBJ databases">
        <authorList>
            <consortium name="Pathogen Informatics"/>
        </authorList>
    </citation>
    <scope>NUCLEOTIDE SEQUENCE [LARGE SCALE GENOMIC DNA]</scope>
    <source>
        <strain evidence="3 4">2789STDY5834911</strain>
    </source>
</reference>
<dbReference type="EMBL" id="CZAW01000008">
    <property type="protein sequence ID" value="CUP25375.1"/>
    <property type="molecule type" value="Genomic_DNA"/>
</dbReference>
<accession>A0A174LUG3</accession>
<dbReference type="Proteomes" id="UP000095712">
    <property type="component" value="Unassembled WGS sequence"/>
</dbReference>
<proteinExistence type="predicted"/>
<gene>
    <name evidence="3" type="ORF">ERS852523_01032</name>
</gene>
<dbReference type="InterPro" id="IPR056937">
    <property type="entry name" value="YqbQ/XkdQ"/>
</dbReference>
<sequence length="417" mass="46475">MVDPLKYSYYLVLVTEKKKKYDITNFVEDLGWEELENELAAKLSCTVKNDKTTKGRLSSLTKPGCYLYLYYRYKTGTAHEAMRGRIVEWNPSAKLSSQPLQLKAYDNLYDLQESEDCVYYSSGARTKQVIQDFFEKWGITINKYTGPNVTHGVIKEDKKKLGTLVKDILDEAKKKGGGYSVIRSVKGKAQILGIGSNSNIYHFGETENMISVSHKISTSGMVTRVKILGEADDDKRRPVEATVDGQTKYGIRQKIITRAKDDSLDEAKKTAKETLEDDGKPKEEIKVVTVDMPVIRKGDIVHIKMSTGSGYYWVKAITHDCDKMEMTISLKKTKLKSSSSSSSGNKKKTGNFSVGDTVNFHGGTHYVSSDASSGYQVAAGKAKITHSNPGSAHPWCLEGLDWSETHLCGWVDEGTFD</sequence>
<protein>
    <recommendedName>
        <fullName evidence="2">YqbQ/XkdQ domain-containing protein</fullName>
    </recommendedName>
</protein>
<dbReference type="AlphaFoldDB" id="A0A174LUG3"/>
<feature type="domain" description="YqbQ/XkdQ" evidence="2">
    <location>
        <begin position="32"/>
        <end position="331"/>
    </location>
</feature>
<feature type="region of interest" description="Disordered" evidence="1">
    <location>
        <begin position="332"/>
        <end position="353"/>
    </location>
</feature>
<dbReference type="Pfam" id="PF24032">
    <property type="entry name" value="YQBQ"/>
    <property type="match status" value="1"/>
</dbReference>
<evidence type="ECO:0000313" key="4">
    <source>
        <dbReference type="Proteomes" id="UP000095712"/>
    </source>
</evidence>
<name>A0A174LUG3_9FIRM</name>
<evidence type="ECO:0000313" key="3">
    <source>
        <dbReference type="EMBL" id="CUP25375.1"/>
    </source>
</evidence>
<evidence type="ECO:0000256" key="1">
    <source>
        <dbReference type="SAM" id="MobiDB-lite"/>
    </source>
</evidence>